<dbReference type="GO" id="GO:0036220">
    <property type="term" value="F:ITP diphosphatase activity"/>
    <property type="evidence" value="ECO:0007669"/>
    <property type="project" value="UniProtKB-UniRule"/>
</dbReference>
<comment type="caution">
    <text evidence="12">The sequence shown here is derived from an EMBL/GenBank/DDBJ whole genome shotgun (WGS) entry which is preliminary data.</text>
</comment>
<accession>A0A8J3CSQ7</accession>
<evidence type="ECO:0000256" key="11">
    <source>
        <dbReference type="RuleBase" id="RU003781"/>
    </source>
</evidence>
<evidence type="ECO:0000313" key="13">
    <source>
        <dbReference type="Proteomes" id="UP000634004"/>
    </source>
</evidence>
<dbReference type="GO" id="GO:0000166">
    <property type="term" value="F:nucleotide binding"/>
    <property type="evidence" value="ECO:0007669"/>
    <property type="project" value="UniProtKB-KW"/>
</dbReference>
<keyword evidence="6 10" id="KW-0460">Magnesium</keyword>
<feature type="binding site" evidence="10">
    <location>
        <position position="192"/>
    </location>
    <ligand>
        <name>substrate</name>
    </ligand>
</feature>
<organism evidence="12 13">
    <name type="scientific">Algimonas arctica</name>
    <dbReference type="NCBI Taxonomy" id="1479486"/>
    <lineage>
        <taxon>Bacteria</taxon>
        <taxon>Pseudomonadati</taxon>
        <taxon>Pseudomonadota</taxon>
        <taxon>Alphaproteobacteria</taxon>
        <taxon>Maricaulales</taxon>
        <taxon>Robiginitomaculaceae</taxon>
        <taxon>Algimonas</taxon>
    </lineage>
</organism>
<reference evidence="12" key="1">
    <citation type="journal article" date="2014" name="Int. J. Syst. Evol. Microbiol.">
        <title>Complete genome sequence of Corynebacterium casei LMG S-19264T (=DSM 44701T), isolated from a smear-ripened cheese.</title>
        <authorList>
            <consortium name="US DOE Joint Genome Institute (JGI-PGF)"/>
            <person name="Walter F."/>
            <person name="Albersmeier A."/>
            <person name="Kalinowski J."/>
            <person name="Ruckert C."/>
        </authorList>
    </citation>
    <scope>NUCLEOTIDE SEQUENCE</scope>
    <source>
        <strain evidence="12">KCTC 32513</strain>
    </source>
</reference>
<dbReference type="GO" id="GO:0035870">
    <property type="term" value="F:dITP diphosphatase activity"/>
    <property type="evidence" value="ECO:0007669"/>
    <property type="project" value="UniProtKB-UniRule"/>
</dbReference>
<dbReference type="RefSeq" id="WP_189497754.1">
    <property type="nucleotide sequence ID" value="NZ_BMZH01000007.1"/>
</dbReference>
<evidence type="ECO:0000256" key="7">
    <source>
        <dbReference type="ARBA" id="ARBA00023080"/>
    </source>
</evidence>
<feature type="binding site" evidence="10">
    <location>
        <position position="56"/>
    </location>
    <ligand>
        <name>Mg(2+)</name>
        <dbReference type="ChEBI" id="CHEBI:18420"/>
    </ligand>
</feature>
<evidence type="ECO:0000256" key="9">
    <source>
        <dbReference type="ARBA" id="ARBA00052017"/>
    </source>
</evidence>
<keyword evidence="3 10" id="KW-0479">Metal-binding</keyword>
<evidence type="ECO:0000313" key="12">
    <source>
        <dbReference type="EMBL" id="GHA96016.1"/>
    </source>
</evidence>
<keyword evidence="5 10" id="KW-0378">Hydrolase</keyword>
<feature type="binding site" evidence="10">
    <location>
        <position position="86"/>
    </location>
    <ligand>
        <name>substrate</name>
    </ligand>
</feature>
<dbReference type="PANTHER" id="PTHR11067:SF9">
    <property type="entry name" value="INOSINE TRIPHOSPHATE PYROPHOSPHATASE"/>
    <property type="match status" value="1"/>
</dbReference>
<dbReference type="FunFam" id="3.90.950.10:FF:000001">
    <property type="entry name" value="dITP/XTP pyrophosphatase"/>
    <property type="match status" value="1"/>
</dbReference>
<dbReference type="InterPro" id="IPR002637">
    <property type="entry name" value="RdgB/HAM1"/>
</dbReference>
<comment type="catalytic activity">
    <reaction evidence="8 10">
        <text>dITP + H2O = dIMP + diphosphate + H(+)</text>
        <dbReference type="Rhea" id="RHEA:28342"/>
        <dbReference type="ChEBI" id="CHEBI:15377"/>
        <dbReference type="ChEBI" id="CHEBI:15378"/>
        <dbReference type="ChEBI" id="CHEBI:33019"/>
        <dbReference type="ChEBI" id="CHEBI:61194"/>
        <dbReference type="ChEBI" id="CHEBI:61382"/>
        <dbReference type="EC" id="3.6.1.66"/>
    </reaction>
</comment>
<evidence type="ECO:0000256" key="4">
    <source>
        <dbReference type="ARBA" id="ARBA00022741"/>
    </source>
</evidence>
<dbReference type="Proteomes" id="UP000634004">
    <property type="component" value="Unassembled WGS sequence"/>
</dbReference>
<sequence>MNDTRPQTPPSHRLMSGQTLVVASHNEGKVREIRALLAPFGLTAISAAELDLPEPDETETTYAGNARLKAVAAATASGHPALSDDSGIDITALDGQPGIYAARWAEDVDGNRDFMRAMERVQRELGDSEDRSARFVCALCLAFPDGSSTVYEGDCKGNIVWPPRGDRGFGYDPIFVMTGDGLTFAEIDPQAKHDKSHRADAFAKFLADQFPHGPSDGSET</sequence>
<keyword evidence="13" id="KW-1185">Reference proteome</keyword>
<feature type="binding site" evidence="10">
    <location>
        <position position="85"/>
    </location>
    <ligand>
        <name>Mg(2+)</name>
        <dbReference type="ChEBI" id="CHEBI:18420"/>
    </ligand>
</feature>
<dbReference type="GO" id="GO:0009117">
    <property type="term" value="P:nucleotide metabolic process"/>
    <property type="evidence" value="ECO:0007669"/>
    <property type="project" value="UniProtKB-KW"/>
</dbReference>
<comment type="function">
    <text evidence="10">Pyrophosphatase that catalyzes the hydrolysis of nucleoside triphosphates to their monophosphate derivatives, with a high preference for the non-canonical purine nucleotides XTP (xanthosine triphosphate), dITP (deoxyinosine triphosphate) and ITP. Seems to function as a house-cleaning enzyme that removes non-canonical purine nucleotides from the nucleotide pool, thus preventing their incorporation into DNA/RNA and avoiding chromosomal lesions.</text>
</comment>
<feature type="active site" description="Proton acceptor" evidence="10">
    <location>
        <position position="85"/>
    </location>
</feature>
<name>A0A8J3CSQ7_9PROT</name>
<comment type="catalytic activity">
    <reaction evidence="9 10">
        <text>XTP + H2O = XMP + diphosphate + H(+)</text>
        <dbReference type="Rhea" id="RHEA:28610"/>
        <dbReference type="ChEBI" id="CHEBI:15377"/>
        <dbReference type="ChEBI" id="CHEBI:15378"/>
        <dbReference type="ChEBI" id="CHEBI:33019"/>
        <dbReference type="ChEBI" id="CHEBI:57464"/>
        <dbReference type="ChEBI" id="CHEBI:61314"/>
        <dbReference type="EC" id="3.6.1.66"/>
    </reaction>
</comment>
<evidence type="ECO:0000256" key="5">
    <source>
        <dbReference type="ARBA" id="ARBA00022801"/>
    </source>
</evidence>
<comment type="cofactor">
    <cofactor evidence="10">
        <name>Mg(2+)</name>
        <dbReference type="ChEBI" id="CHEBI:18420"/>
    </cofactor>
    <text evidence="10">Binds 1 Mg(2+) ion per subunit.</text>
</comment>
<dbReference type="InterPro" id="IPR029001">
    <property type="entry name" value="ITPase-like_fam"/>
</dbReference>
<comment type="subunit">
    <text evidence="2 10">Homodimer.</text>
</comment>
<dbReference type="InterPro" id="IPR020922">
    <property type="entry name" value="dITP/XTP_pyrophosphatase"/>
</dbReference>
<evidence type="ECO:0000256" key="3">
    <source>
        <dbReference type="ARBA" id="ARBA00022723"/>
    </source>
</evidence>
<comment type="similarity">
    <text evidence="1 10 11">Belongs to the HAM1 NTPase family.</text>
</comment>
<dbReference type="Gene3D" id="3.90.950.10">
    <property type="match status" value="1"/>
</dbReference>
<dbReference type="PANTHER" id="PTHR11067">
    <property type="entry name" value="INOSINE TRIPHOSPHATE PYROPHOSPHATASE/HAM1 PROTEIN"/>
    <property type="match status" value="1"/>
</dbReference>
<keyword evidence="7 10" id="KW-0546">Nucleotide metabolism</keyword>
<comment type="catalytic activity">
    <reaction evidence="10">
        <text>ITP + H2O = IMP + diphosphate + H(+)</text>
        <dbReference type="Rhea" id="RHEA:29399"/>
        <dbReference type="ChEBI" id="CHEBI:15377"/>
        <dbReference type="ChEBI" id="CHEBI:15378"/>
        <dbReference type="ChEBI" id="CHEBI:33019"/>
        <dbReference type="ChEBI" id="CHEBI:58053"/>
        <dbReference type="ChEBI" id="CHEBI:61402"/>
        <dbReference type="EC" id="3.6.1.66"/>
    </reaction>
</comment>
<dbReference type="GO" id="GO:0017111">
    <property type="term" value="F:ribonucleoside triphosphate phosphatase activity"/>
    <property type="evidence" value="ECO:0007669"/>
    <property type="project" value="InterPro"/>
</dbReference>
<protein>
    <recommendedName>
        <fullName evidence="10">dITP/XTP pyrophosphatase</fullName>
        <ecNumber evidence="10">3.6.1.66</ecNumber>
    </recommendedName>
    <alternativeName>
        <fullName evidence="10">Non-canonical purine NTP pyrophosphatase</fullName>
    </alternativeName>
    <alternativeName>
        <fullName evidence="10">Non-standard purine NTP pyrophosphatase</fullName>
    </alternativeName>
    <alternativeName>
        <fullName evidence="10">Nucleoside-triphosphate diphosphatase</fullName>
    </alternativeName>
    <alternativeName>
        <fullName evidence="10">Nucleoside-triphosphate pyrophosphatase</fullName>
        <shortName evidence="10">NTPase</shortName>
    </alternativeName>
</protein>
<feature type="binding site" evidence="10">
    <location>
        <begin position="197"/>
        <end position="198"/>
    </location>
    <ligand>
        <name>substrate</name>
    </ligand>
</feature>
<dbReference type="EC" id="3.6.1.66" evidence="10"/>
<dbReference type="GO" id="GO:0005829">
    <property type="term" value="C:cytosol"/>
    <property type="evidence" value="ECO:0007669"/>
    <property type="project" value="TreeGrafter"/>
</dbReference>
<reference evidence="12" key="2">
    <citation type="submission" date="2020-09" db="EMBL/GenBank/DDBJ databases">
        <authorList>
            <person name="Sun Q."/>
            <person name="Kim S."/>
        </authorList>
    </citation>
    <scope>NUCLEOTIDE SEQUENCE</scope>
    <source>
        <strain evidence="12">KCTC 32513</strain>
    </source>
</reference>
<evidence type="ECO:0000256" key="2">
    <source>
        <dbReference type="ARBA" id="ARBA00011738"/>
    </source>
</evidence>
<dbReference type="GO" id="GO:0009146">
    <property type="term" value="P:purine nucleoside triphosphate catabolic process"/>
    <property type="evidence" value="ECO:0007669"/>
    <property type="project" value="UniProtKB-UniRule"/>
</dbReference>
<dbReference type="GO" id="GO:0046872">
    <property type="term" value="F:metal ion binding"/>
    <property type="evidence" value="ECO:0007669"/>
    <property type="project" value="UniProtKB-KW"/>
</dbReference>
<dbReference type="Pfam" id="PF01725">
    <property type="entry name" value="Ham1p_like"/>
    <property type="match status" value="1"/>
</dbReference>
<dbReference type="SUPFAM" id="SSF52972">
    <property type="entry name" value="ITPase-like"/>
    <property type="match status" value="1"/>
</dbReference>
<evidence type="ECO:0000256" key="10">
    <source>
        <dbReference type="HAMAP-Rule" id="MF_01405"/>
    </source>
</evidence>
<proteinExistence type="inferred from homology"/>
<dbReference type="AlphaFoldDB" id="A0A8J3CSQ7"/>
<gene>
    <name evidence="12" type="ORF">GCM10009069_18660</name>
</gene>
<dbReference type="HAMAP" id="MF_01405">
    <property type="entry name" value="Non_canon_purine_NTPase"/>
    <property type="match status" value="1"/>
</dbReference>
<dbReference type="EMBL" id="BMZH01000007">
    <property type="protein sequence ID" value="GHA96016.1"/>
    <property type="molecule type" value="Genomic_DNA"/>
</dbReference>
<keyword evidence="4 10" id="KW-0547">Nucleotide-binding</keyword>
<feature type="binding site" evidence="10">
    <location>
        <begin position="169"/>
        <end position="172"/>
    </location>
    <ligand>
        <name>substrate</name>
    </ligand>
</feature>
<evidence type="ECO:0000256" key="1">
    <source>
        <dbReference type="ARBA" id="ARBA00008023"/>
    </source>
</evidence>
<dbReference type="CDD" id="cd00515">
    <property type="entry name" value="HAM1"/>
    <property type="match status" value="1"/>
</dbReference>
<dbReference type="GO" id="GO:0036222">
    <property type="term" value="F:XTP diphosphatase activity"/>
    <property type="evidence" value="ECO:0007669"/>
    <property type="project" value="UniProtKB-UniRule"/>
</dbReference>
<evidence type="ECO:0000256" key="6">
    <source>
        <dbReference type="ARBA" id="ARBA00022842"/>
    </source>
</evidence>
<evidence type="ECO:0000256" key="8">
    <source>
        <dbReference type="ARBA" id="ARBA00051875"/>
    </source>
</evidence>
<dbReference type="NCBIfam" id="TIGR00042">
    <property type="entry name" value="RdgB/HAM1 family non-canonical purine NTP pyrophosphatase"/>
    <property type="match status" value="1"/>
</dbReference>
<feature type="binding site" evidence="10">
    <location>
        <begin position="24"/>
        <end position="29"/>
    </location>
    <ligand>
        <name>substrate</name>
    </ligand>
</feature>